<evidence type="ECO:0000313" key="9">
    <source>
        <dbReference type="RefSeq" id="XP_006821910.1"/>
    </source>
</evidence>
<dbReference type="PANTHER" id="PTHR12606">
    <property type="entry name" value="SENTRIN/SUMO-SPECIFIC PROTEASE"/>
    <property type="match status" value="1"/>
</dbReference>
<evidence type="ECO:0000256" key="1">
    <source>
        <dbReference type="ARBA" id="ARBA00005234"/>
    </source>
</evidence>
<dbReference type="PROSITE" id="PS50600">
    <property type="entry name" value="ULP_PROTEASE"/>
    <property type="match status" value="1"/>
</dbReference>
<feature type="region of interest" description="Disordered" evidence="6">
    <location>
        <begin position="185"/>
        <end position="210"/>
    </location>
</feature>
<dbReference type="InterPro" id="IPR038765">
    <property type="entry name" value="Papain-like_cys_pep_sf"/>
</dbReference>
<dbReference type="PANTHER" id="PTHR12606:SF141">
    <property type="entry name" value="GH15225P-RELATED"/>
    <property type="match status" value="1"/>
</dbReference>
<feature type="coiled-coil region" evidence="5">
    <location>
        <begin position="236"/>
        <end position="270"/>
    </location>
</feature>
<feature type="domain" description="Ubiquitin-like protease family profile" evidence="7">
    <location>
        <begin position="338"/>
        <end position="501"/>
    </location>
</feature>
<keyword evidence="4" id="KW-0788">Thiol protease</keyword>
<keyword evidence="5" id="KW-0175">Coiled coil</keyword>
<evidence type="ECO:0000313" key="8">
    <source>
        <dbReference type="Proteomes" id="UP000694865"/>
    </source>
</evidence>
<organism evidence="8 9">
    <name type="scientific">Saccoglossus kowalevskii</name>
    <name type="common">Acorn worm</name>
    <dbReference type="NCBI Taxonomy" id="10224"/>
    <lineage>
        <taxon>Eukaryota</taxon>
        <taxon>Metazoa</taxon>
        <taxon>Hemichordata</taxon>
        <taxon>Enteropneusta</taxon>
        <taxon>Harrimaniidae</taxon>
        <taxon>Saccoglossus</taxon>
    </lineage>
</organism>
<evidence type="ECO:0000256" key="3">
    <source>
        <dbReference type="ARBA" id="ARBA00022801"/>
    </source>
</evidence>
<keyword evidence="3" id="KW-0378">Hydrolase</keyword>
<comment type="similarity">
    <text evidence="1">Belongs to the peptidase C48 family.</text>
</comment>
<feature type="compositionally biased region" description="Basic and acidic residues" evidence="6">
    <location>
        <begin position="189"/>
        <end position="208"/>
    </location>
</feature>
<evidence type="ECO:0000256" key="6">
    <source>
        <dbReference type="SAM" id="MobiDB-lite"/>
    </source>
</evidence>
<dbReference type="Pfam" id="PF02902">
    <property type="entry name" value="Peptidase_C48"/>
    <property type="match status" value="1"/>
</dbReference>
<gene>
    <name evidence="9" type="primary">LOC100376078</name>
</gene>
<evidence type="ECO:0000256" key="2">
    <source>
        <dbReference type="ARBA" id="ARBA00022670"/>
    </source>
</evidence>
<dbReference type="Gene3D" id="3.40.395.10">
    <property type="entry name" value="Adenoviral Proteinase, Chain A"/>
    <property type="match status" value="1"/>
</dbReference>
<dbReference type="InterPro" id="IPR003653">
    <property type="entry name" value="Peptidase_C48_C"/>
</dbReference>
<name>A0ABM0MPG9_SACKO</name>
<evidence type="ECO:0000256" key="4">
    <source>
        <dbReference type="ARBA" id="ARBA00022807"/>
    </source>
</evidence>
<dbReference type="Proteomes" id="UP000694865">
    <property type="component" value="Unplaced"/>
</dbReference>
<sequence>MLAFASNALKCIQKLIVGDNIQREVRPQKRQRTYESYSDFEENFGACNKKFKSDDENVKYPVSSQRNGLNGSEIDRISSGMSESVPSGTSRKERKQMKPARGRGRETHHEKKQVKFNWNRTEKGNSMSLPVHNDWFGRYRSNPNSEATNVDCRSKNFSTEKCCVYSKIFNKDKANIMHRKKKFTLQEGLSRKNEQEGAHTGEGAEQHGRSTRKLHIRKFLHCFNGVSIASEIFLEKEKYDSRARKTSREIEEVEIKLKILKERREAHDSSIEQRIQERMRISEKEIGVIDDKYVSFDDEEEEEEEEELPELSDSMEMEVDDAFISHPSTQILVEGFRLSITRGDLQTLNGLNWLNDEVINFYMNLLMERGQKQGYLKVHAFNTFFYPKLISGGHSALRRWTRKIDLFSMDLILVPVHLGMHWCLAVINFCTKTIAYYDSMGGENKQCLNSLREYLCAEHRDKKKSEFSSIKEWKLEVQQDIPPQMNGSDCGMFTCKYAEYITRGSKITFTQAHMPYFRRRMVWEIIHKQLLQ</sequence>
<feature type="compositionally biased region" description="Polar residues" evidence="6">
    <location>
        <begin position="79"/>
        <end position="89"/>
    </location>
</feature>
<proteinExistence type="inferred from homology"/>
<dbReference type="RefSeq" id="XP_006821910.1">
    <property type="nucleotide sequence ID" value="XM_006821847.1"/>
</dbReference>
<reference evidence="9" key="1">
    <citation type="submission" date="2025-08" db="UniProtKB">
        <authorList>
            <consortium name="RefSeq"/>
        </authorList>
    </citation>
    <scope>IDENTIFICATION</scope>
    <source>
        <tissue evidence="9">Testes</tissue>
    </source>
</reference>
<keyword evidence="8" id="KW-1185">Reference proteome</keyword>
<dbReference type="GeneID" id="100376078"/>
<evidence type="ECO:0000259" key="7">
    <source>
        <dbReference type="PROSITE" id="PS50600"/>
    </source>
</evidence>
<feature type="region of interest" description="Disordered" evidence="6">
    <location>
        <begin position="59"/>
        <end position="112"/>
    </location>
</feature>
<accession>A0ABM0MPG9</accession>
<evidence type="ECO:0000256" key="5">
    <source>
        <dbReference type="SAM" id="Coils"/>
    </source>
</evidence>
<protein>
    <submittedName>
        <fullName evidence="9">Sentrin-specific protease 1-like</fullName>
    </submittedName>
</protein>
<feature type="compositionally biased region" description="Basic residues" evidence="6">
    <location>
        <begin position="92"/>
        <end position="102"/>
    </location>
</feature>
<dbReference type="SUPFAM" id="SSF54001">
    <property type="entry name" value="Cysteine proteinases"/>
    <property type="match status" value="1"/>
</dbReference>
<keyword evidence="2" id="KW-0645">Protease</keyword>